<dbReference type="SUPFAM" id="SSF56601">
    <property type="entry name" value="beta-lactamase/transpeptidase-like"/>
    <property type="match status" value="1"/>
</dbReference>
<dbReference type="GO" id="GO:0000270">
    <property type="term" value="P:peptidoglycan metabolic process"/>
    <property type="evidence" value="ECO:0007669"/>
    <property type="project" value="TreeGrafter"/>
</dbReference>
<dbReference type="GO" id="GO:0009002">
    <property type="term" value="F:serine-type D-Ala-D-Ala carboxypeptidase activity"/>
    <property type="evidence" value="ECO:0007669"/>
    <property type="project" value="UniProtKB-EC"/>
</dbReference>
<dbReference type="EMBL" id="CADCUS010000466">
    <property type="protein sequence ID" value="CAA9429444.1"/>
    <property type="molecule type" value="Genomic_DNA"/>
</dbReference>
<keyword evidence="3" id="KW-0645">Protease</keyword>
<gene>
    <name evidence="3" type="ORF">AVDCRST_MAG66-3202</name>
</gene>
<sequence>MGIGDRLRVPGRGLRRAVGVLTVLVLAAALGSAVSLSAPTLVQNLGLTGPIAAAQPVEPVPVLGPLPAGAPAPTAAGVAALLEDAAQDLSGEFSGTVLDPADGSVLSAVDDDTPLVPGSTAKVLTAAAALLTLDADDGFVTRVLAGSEPGTVVLVGGGDPTLTALPEGETGTYPAPSRLGALADAVREASPVPVERVLVDLSRWSGPELADGWAPGDVAGGFVTPIVPAMLDGGRADPTLQDGPRVGDPGLAAGRALAELLDADPDTVGEGTAPSDAQQLGAVVSAPFPVLVEHMMRSSDNVLAEALAREVALVRGDDPTFDGAAGQTLEVLRQAGFDPSGVVLEDGSGLSRLDRVPARLLGELAAAAAAPAEGEDDVEFLRPIITGLPVAGGDGTLDDRFGTASDAAAGRGTVRAKTGTLTGVSSLAGVVVDADGRLLVFALMSNGVNPATARPGLDAVAAGLAACGCR</sequence>
<dbReference type="AlphaFoldDB" id="A0A6J4Q6S5"/>
<dbReference type="EC" id="3.4.16.4" evidence="3"/>
<dbReference type="Pfam" id="PF02113">
    <property type="entry name" value="Peptidase_S13"/>
    <property type="match status" value="1"/>
</dbReference>
<reference evidence="3" key="1">
    <citation type="submission" date="2020-02" db="EMBL/GenBank/DDBJ databases">
        <authorList>
            <person name="Meier V. D."/>
        </authorList>
    </citation>
    <scope>NUCLEOTIDE SEQUENCE</scope>
    <source>
        <strain evidence="3">AVDCRST_MAG66</strain>
    </source>
</reference>
<dbReference type="NCBIfam" id="TIGR00666">
    <property type="entry name" value="PBP4"/>
    <property type="match status" value="1"/>
</dbReference>
<proteinExistence type="inferred from homology"/>
<dbReference type="PRINTS" id="PR00922">
    <property type="entry name" value="DADACBPTASE3"/>
</dbReference>
<accession>A0A6J4Q6S5</accession>
<keyword evidence="3" id="KW-0121">Carboxypeptidase</keyword>
<dbReference type="GO" id="GO:0006508">
    <property type="term" value="P:proteolysis"/>
    <property type="evidence" value="ECO:0007669"/>
    <property type="project" value="InterPro"/>
</dbReference>
<keyword evidence="2 3" id="KW-0378">Hydrolase</keyword>
<evidence type="ECO:0000256" key="1">
    <source>
        <dbReference type="ARBA" id="ARBA00006096"/>
    </source>
</evidence>
<comment type="similarity">
    <text evidence="1">Belongs to the peptidase S13 family.</text>
</comment>
<protein>
    <submittedName>
        <fullName evidence="3">D-alanyl-D-alanine carboxypeptidase</fullName>
        <ecNumber evidence="3">3.4.16.4</ecNumber>
    </submittedName>
</protein>
<evidence type="ECO:0000313" key="3">
    <source>
        <dbReference type="EMBL" id="CAA9429444.1"/>
    </source>
</evidence>
<dbReference type="PANTHER" id="PTHR30023:SF0">
    <property type="entry name" value="PENICILLIN-SENSITIVE CARBOXYPEPTIDASE A"/>
    <property type="match status" value="1"/>
</dbReference>
<evidence type="ECO:0000256" key="2">
    <source>
        <dbReference type="ARBA" id="ARBA00022801"/>
    </source>
</evidence>
<dbReference type="InterPro" id="IPR012338">
    <property type="entry name" value="Beta-lactam/transpept-like"/>
</dbReference>
<dbReference type="PANTHER" id="PTHR30023">
    <property type="entry name" value="D-ALANYL-D-ALANINE CARBOXYPEPTIDASE"/>
    <property type="match status" value="1"/>
</dbReference>
<organism evidence="3">
    <name type="scientific">uncultured Pseudonocardia sp</name>
    <dbReference type="NCBI Taxonomy" id="211455"/>
    <lineage>
        <taxon>Bacteria</taxon>
        <taxon>Bacillati</taxon>
        <taxon>Actinomycetota</taxon>
        <taxon>Actinomycetes</taxon>
        <taxon>Pseudonocardiales</taxon>
        <taxon>Pseudonocardiaceae</taxon>
        <taxon>Pseudonocardia</taxon>
        <taxon>environmental samples</taxon>
    </lineage>
</organism>
<dbReference type="InterPro" id="IPR000667">
    <property type="entry name" value="Peptidase_S13"/>
</dbReference>
<dbReference type="Gene3D" id="3.40.710.10">
    <property type="entry name" value="DD-peptidase/beta-lactamase superfamily"/>
    <property type="match status" value="2"/>
</dbReference>
<name>A0A6J4Q6S5_9PSEU</name>